<evidence type="ECO:0000313" key="4">
    <source>
        <dbReference type="Proteomes" id="UP000216411"/>
    </source>
</evidence>
<comment type="caution">
    <text evidence="3">The sequence shown here is derived from an EMBL/GenBank/DDBJ whole genome shotgun (WGS) entry which is preliminary data.</text>
</comment>
<dbReference type="InterPro" id="IPR039430">
    <property type="entry name" value="Thymidylate_kin-like_dom"/>
</dbReference>
<dbReference type="EMBL" id="NOKA02000078">
    <property type="protein sequence ID" value="RDY28660.1"/>
    <property type="molecule type" value="Genomic_DNA"/>
</dbReference>
<dbReference type="Gene3D" id="3.40.50.300">
    <property type="entry name" value="P-loop containing nucleotide triphosphate hydrolases"/>
    <property type="match status" value="1"/>
</dbReference>
<name>A0A255IH14_9FIRM</name>
<evidence type="ECO:0000313" key="2">
    <source>
        <dbReference type="EMBL" id="PXV93364.1"/>
    </source>
</evidence>
<evidence type="ECO:0000313" key="3">
    <source>
        <dbReference type="EMBL" id="RDY28660.1"/>
    </source>
</evidence>
<dbReference type="Proteomes" id="UP000247523">
    <property type="component" value="Unassembled WGS sequence"/>
</dbReference>
<reference evidence="3 4" key="1">
    <citation type="journal article" date="2017" name="Genome Announc.">
        <title>Draft Genome Sequence of a Sporulating and Motile Strain of Lachnotalea glycerini Isolated from Water in Quebec City, Canada.</title>
        <authorList>
            <person name="Maheux A.F."/>
            <person name="Boudreau D.K."/>
            <person name="Berube E."/>
            <person name="Boissinot M."/>
            <person name="Raymond F."/>
            <person name="Brodeur S."/>
            <person name="Corbeil J."/>
            <person name="Isabel S."/>
            <person name="Omar R.F."/>
            <person name="Bergeron M.G."/>
        </authorList>
    </citation>
    <scope>NUCLEOTIDE SEQUENCE [LARGE SCALE GENOMIC DNA]</scope>
    <source>
        <strain evidence="3 4">CCRI-19302</strain>
    </source>
</reference>
<reference evidence="2 5" key="2">
    <citation type="submission" date="2018-05" db="EMBL/GenBank/DDBJ databases">
        <title>Genomic Encyclopedia of Type Strains, Phase IV (KMG-IV): sequencing the most valuable type-strain genomes for metagenomic binning, comparative biology and taxonomic classification.</title>
        <authorList>
            <person name="Goeker M."/>
        </authorList>
    </citation>
    <scope>NUCLEOTIDE SEQUENCE [LARGE SCALE GENOMIC DNA]</scope>
    <source>
        <strain evidence="2 5">DSM 28816</strain>
    </source>
</reference>
<sequence length="220" mass="25772">MGILIGLEGIDASGKSTVSKLLEKKLSAESINAKMIHKKYTSYEDLRISKYTNILKDLIWYDSDDPYHFVTSQGWLYLHALWYTILTENYINPNLKNHDVLIIDGWFYKIYSRFLLKSDFNTDLLNTVFNSIKKCDKVFMLNADPEICWQRRNNFSVTEMGGYDFSVENPHDAFINYQNNVKSKLLEIGEKEKWEIIDTNNFSADETTKKLSNCIKDIFR</sequence>
<keyword evidence="4" id="KW-1185">Reference proteome</keyword>
<organism evidence="3 4">
    <name type="scientific">Lachnotalea glycerini</name>
    <dbReference type="NCBI Taxonomy" id="1763509"/>
    <lineage>
        <taxon>Bacteria</taxon>
        <taxon>Bacillati</taxon>
        <taxon>Bacillota</taxon>
        <taxon>Clostridia</taxon>
        <taxon>Lachnospirales</taxon>
        <taxon>Lachnospiraceae</taxon>
        <taxon>Lachnotalea</taxon>
    </lineage>
</organism>
<keyword evidence="2" id="KW-0808">Transferase</keyword>
<evidence type="ECO:0000259" key="1">
    <source>
        <dbReference type="Pfam" id="PF02223"/>
    </source>
</evidence>
<proteinExistence type="predicted"/>
<feature type="domain" description="Thymidylate kinase-like" evidence="1">
    <location>
        <begin position="7"/>
        <end position="201"/>
    </location>
</feature>
<dbReference type="Pfam" id="PF02223">
    <property type="entry name" value="Thymidylate_kin"/>
    <property type="match status" value="1"/>
</dbReference>
<protein>
    <submittedName>
        <fullName evidence="2">Thymidylate kinase</fullName>
    </submittedName>
</protein>
<reference evidence="3" key="3">
    <citation type="submission" date="2018-07" db="EMBL/GenBank/DDBJ databases">
        <authorList>
            <person name="Quirk P.G."/>
            <person name="Krulwich T.A."/>
        </authorList>
    </citation>
    <scope>NUCLEOTIDE SEQUENCE</scope>
    <source>
        <strain evidence="3">CCRI-19302</strain>
    </source>
</reference>
<dbReference type="EMBL" id="QICS01000002">
    <property type="protein sequence ID" value="PXV93364.1"/>
    <property type="molecule type" value="Genomic_DNA"/>
</dbReference>
<gene>
    <name evidence="2" type="ORF">C8E03_102132</name>
    <name evidence="3" type="ORF">CG710_019205</name>
</gene>
<dbReference type="InterPro" id="IPR027417">
    <property type="entry name" value="P-loop_NTPase"/>
</dbReference>
<keyword evidence="2" id="KW-0418">Kinase</keyword>
<dbReference type="SUPFAM" id="SSF52540">
    <property type="entry name" value="P-loop containing nucleoside triphosphate hydrolases"/>
    <property type="match status" value="1"/>
</dbReference>
<accession>A0A255IH14</accession>
<dbReference type="OrthoDB" id="117677at2"/>
<dbReference type="Proteomes" id="UP000216411">
    <property type="component" value="Unassembled WGS sequence"/>
</dbReference>
<dbReference type="AlphaFoldDB" id="A0A255IH14"/>
<dbReference type="GO" id="GO:0016301">
    <property type="term" value="F:kinase activity"/>
    <property type="evidence" value="ECO:0007669"/>
    <property type="project" value="UniProtKB-KW"/>
</dbReference>
<dbReference type="RefSeq" id="WP_094377549.1">
    <property type="nucleotide sequence ID" value="NZ_NOKA02000078.1"/>
</dbReference>
<evidence type="ECO:0000313" key="5">
    <source>
        <dbReference type="Proteomes" id="UP000247523"/>
    </source>
</evidence>